<evidence type="ECO:0000313" key="5">
    <source>
        <dbReference type="Proteomes" id="UP001603013"/>
    </source>
</evidence>
<sequence>MTQRGEHAGHGGRGAREAPGAGPLAVLDERGVVLEWSRTAERLLGVDRARIVGRPVTDLFARVDSRTLREGVTVGPVRAEGGPVRWGLWAAGPLPGGLRSGVLEAVFTQSPVGLHVLDTDLRVLRVNSVAVGMRGISEERIVGRPIHEVYARYDPLSIESTARDVLATGVPVFDKQLRGHPLADPRREHVFSASVFRLEDATGRPLGLVAAAVDVTARERAQQRLAVLHRAHERIGRSLDPLKCARELARAAVPSLGDVAAVALSDAVLRGPDSETDPERDPTVRCAAVWPEDSEDLPAVGAAFGPDMFGGPADRLAARFVPAGAAGPALVVPLAVRGVLLGVACFARPRRTDPFEDDDMRLAKDLATHTAVCVDNARRYEHAHAVALALQGNLLRPAPRDRSGGQPAALETAHRYLPTGRGRGAWFDVIPLAGARVALTVGQVDGRGPEATAAMVQLRAAVHALSALDLDPHELLARLDDTTHRRNEERTTFGEEGRLTAQCVYAVHDPVTETCAMARAGRQSLLVGLPDGSWRPSPLEESAVLGAEGPPFAADEFPLPPGSTLLLLSGSLPEDATVSGAPGELRLDELPLDQAAVLVARTRALDPEDVASWEITPDLSSVSGARRHTTHRLEQWGMGESTFAAELIVSELVANAIKYGTPPIRLRLIRNRVDQTLTCEISDAGSAAPHLRHARAGDEGGRGLFISGELSERWGVRWADQGKTVWAETSLDD</sequence>
<dbReference type="Gene3D" id="3.30.450.20">
    <property type="entry name" value="PAS domain"/>
    <property type="match status" value="2"/>
</dbReference>
<dbReference type="InterPro" id="IPR052016">
    <property type="entry name" value="Bact_Sigma-Reg"/>
</dbReference>
<dbReference type="CDD" id="cd16936">
    <property type="entry name" value="HATPase_RsbW-like"/>
    <property type="match status" value="1"/>
</dbReference>
<evidence type="ECO:0000256" key="1">
    <source>
        <dbReference type="ARBA" id="ARBA00022801"/>
    </source>
</evidence>
<proteinExistence type="predicted"/>
<dbReference type="InterPro" id="IPR013656">
    <property type="entry name" value="PAS_4"/>
</dbReference>
<accession>A0ABW6YF38</accession>
<dbReference type="SUPFAM" id="SSF55874">
    <property type="entry name" value="ATPase domain of HSP90 chaperone/DNA topoisomerase II/histidine kinase"/>
    <property type="match status" value="1"/>
</dbReference>
<evidence type="ECO:0000313" key="4">
    <source>
        <dbReference type="EMBL" id="MFF8278459.1"/>
    </source>
</evidence>
<dbReference type="Pfam" id="PF00989">
    <property type="entry name" value="PAS"/>
    <property type="match status" value="1"/>
</dbReference>
<evidence type="ECO:0000256" key="2">
    <source>
        <dbReference type="SAM" id="MobiDB-lite"/>
    </source>
</evidence>
<keyword evidence="5" id="KW-1185">Reference proteome</keyword>
<dbReference type="SUPFAM" id="SSF55781">
    <property type="entry name" value="GAF domain-like"/>
    <property type="match status" value="1"/>
</dbReference>
<dbReference type="Gene3D" id="3.30.565.10">
    <property type="entry name" value="Histidine kinase-like ATPase, C-terminal domain"/>
    <property type="match status" value="1"/>
</dbReference>
<dbReference type="SMART" id="SM00065">
    <property type="entry name" value="GAF"/>
    <property type="match status" value="1"/>
</dbReference>
<dbReference type="EMBL" id="JBIBSM010000010">
    <property type="protein sequence ID" value="MFF8278459.1"/>
    <property type="molecule type" value="Genomic_DNA"/>
</dbReference>
<feature type="domain" description="PAS" evidence="3">
    <location>
        <begin position="23"/>
        <end position="70"/>
    </location>
</feature>
<dbReference type="Pfam" id="PF07228">
    <property type="entry name" value="SpoIIE"/>
    <property type="match status" value="1"/>
</dbReference>
<dbReference type="InterPro" id="IPR001932">
    <property type="entry name" value="PPM-type_phosphatase-like_dom"/>
</dbReference>
<dbReference type="NCBIfam" id="TIGR00229">
    <property type="entry name" value="sensory_box"/>
    <property type="match status" value="1"/>
</dbReference>
<dbReference type="InterPro" id="IPR036890">
    <property type="entry name" value="HATPase_C_sf"/>
</dbReference>
<dbReference type="InterPro" id="IPR003594">
    <property type="entry name" value="HATPase_dom"/>
</dbReference>
<reference evidence="4 5" key="1">
    <citation type="submission" date="2024-10" db="EMBL/GenBank/DDBJ databases">
        <title>The Natural Products Discovery Center: Release of the First 8490 Sequenced Strains for Exploring Actinobacteria Biosynthetic Diversity.</title>
        <authorList>
            <person name="Kalkreuter E."/>
            <person name="Kautsar S.A."/>
            <person name="Yang D."/>
            <person name="Bader C.D."/>
            <person name="Teijaro C.N."/>
            <person name="Fluegel L."/>
            <person name="Davis C.M."/>
            <person name="Simpson J.R."/>
            <person name="Lauterbach L."/>
            <person name="Steele A.D."/>
            <person name="Gui C."/>
            <person name="Meng S."/>
            <person name="Li G."/>
            <person name="Viehrig K."/>
            <person name="Ye F."/>
            <person name="Su P."/>
            <person name="Kiefer A.F."/>
            <person name="Nichols A."/>
            <person name="Cepeda A.J."/>
            <person name="Yan W."/>
            <person name="Fan B."/>
            <person name="Jiang Y."/>
            <person name="Adhikari A."/>
            <person name="Zheng C.-J."/>
            <person name="Schuster L."/>
            <person name="Cowan T.M."/>
            <person name="Smanski M.J."/>
            <person name="Chevrette M.G."/>
            <person name="De Carvalho L.P.S."/>
            <person name="Shen B."/>
        </authorList>
    </citation>
    <scope>NUCLEOTIDE SEQUENCE [LARGE SCALE GENOMIC DNA]</scope>
    <source>
        <strain evidence="4 5">NPDC015755</strain>
    </source>
</reference>
<dbReference type="InterPro" id="IPR036457">
    <property type="entry name" value="PPM-type-like_dom_sf"/>
</dbReference>
<feature type="domain" description="PAS" evidence="3">
    <location>
        <begin position="99"/>
        <end position="169"/>
    </location>
</feature>
<dbReference type="Gene3D" id="3.30.450.40">
    <property type="match status" value="1"/>
</dbReference>
<dbReference type="InterPro" id="IPR003018">
    <property type="entry name" value="GAF"/>
</dbReference>
<dbReference type="Gene3D" id="3.60.40.10">
    <property type="entry name" value="PPM-type phosphatase domain"/>
    <property type="match status" value="1"/>
</dbReference>
<dbReference type="PANTHER" id="PTHR43156:SF2">
    <property type="entry name" value="STAGE II SPORULATION PROTEIN E"/>
    <property type="match status" value="1"/>
</dbReference>
<evidence type="ECO:0000259" key="3">
    <source>
        <dbReference type="PROSITE" id="PS50112"/>
    </source>
</evidence>
<dbReference type="Pfam" id="PF01590">
    <property type="entry name" value="GAF"/>
    <property type="match status" value="1"/>
</dbReference>
<dbReference type="SMART" id="SM00091">
    <property type="entry name" value="PAS"/>
    <property type="match status" value="2"/>
</dbReference>
<dbReference type="CDD" id="cd00130">
    <property type="entry name" value="PAS"/>
    <property type="match status" value="2"/>
</dbReference>
<protein>
    <submittedName>
        <fullName evidence="4">SpoIIE family protein phosphatase</fullName>
    </submittedName>
</protein>
<comment type="caution">
    <text evidence="4">The sequence shown here is derived from an EMBL/GenBank/DDBJ whole genome shotgun (WGS) entry which is preliminary data.</text>
</comment>
<feature type="region of interest" description="Disordered" evidence="2">
    <location>
        <begin position="1"/>
        <end position="21"/>
    </location>
</feature>
<organism evidence="4 5">
    <name type="scientific">Streptomyces lateritius</name>
    <dbReference type="NCBI Taxonomy" id="67313"/>
    <lineage>
        <taxon>Bacteria</taxon>
        <taxon>Bacillati</taxon>
        <taxon>Actinomycetota</taxon>
        <taxon>Actinomycetes</taxon>
        <taxon>Kitasatosporales</taxon>
        <taxon>Streptomycetaceae</taxon>
        <taxon>Streptomyces</taxon>
    </lineage>
</organism>
<dbReference type="RefSeq" id="WP_391935590.1">
    <property type="nucleotide sequence ID" value="NZ_JBIBSM010000010.1"/>
</dbReference>
<dbReference type="Pfam" id="PF13581">
    <property type="entry name" value="HATPase_c_2"/>
    <property type="match status" value="1"/>
</dbReference>
<dbReference type="SUPFAM" id="SSF55785">
    <property type="entry name" value="PYP-like sensor domain (PAS domain)"/>
    <property type="match status" value="2"/>
</dbReference>
<dbReference type="InterPro" id="IPR000014">
    <property type="entry name" value="PAS"/>
</dbReference>
<dbReference type="PROSITE" id="PS50112">
    <property type="entry name" value="PAS"/>
    <property type="match status" value="2"/>
</dbReference>
<dbReference type="InterPro" id="IPR029016">
    <property type="entry name" value="GAF-like_dom_sf"/>
</dbReference>
<gene>
    <name evidence="4" type="ORF">ACF05T_20490</name>
</gene>
<dbReference type="InterPro" id="IPR013767">
    <property type="entry name" value="PAS_fold"/>
</dbReference>
<dbReference type="InterPro" id="IPR035965">
    <property type="entry name" value="PAS-like_dom_sf"/>
</dbReference>
<name>A0ABW6YF38_9ACTN</name>
<dbReference type="Pfam" id="PF08448">
    <property type="entry name" value="PAS_4"/>
    <property type="match status" value="1"/>
</dbReference>
<keyword evidence="1" id="KW-0378">Hydrolase</keyword>
<dbReference type="PANTHER" id="PTHR43156">
    <property type="entry name" value="STAGE II SPORULATION PROTEIN E-RELATED"/>
    <property type="match status" value="1"/>
</dbReference>
<dbReference type="Proteomes" id="UP001603013">
    <property type="component" value="Unassembled WGS sequence"/>
</dbReference>